<keyword evidence="1" id="KW-0732">Signal</keyword>
<sequence length="119" mass="12772">MSTMIPLYWLPFVFVALVNAAVEQSSEILPNKELASSNDKADSADLTSNQATAGAHLQLSQEDEDGFLGKEKSSLALAEIPGFLLATLMVFYPSELSRLFGFFKSVHGDGPSEEVSTTG</sequence>
<dbReference type="Proteomes" id="UP000095192">
    <property type="component" value="Unassembled WGS sequence"/>
</dbReference>
<accession>A0A1D3CX25</accession>
<dbReference type="AlphaFoldDB" id="A0A1D3CX25"/>
<dbReference type="InParanoid" id="A0A1D3CX25"/>
<comment type="caution">
    <text evidence="2">The sequence shown here is derived from an EMBL/GenBank/DDBJ whole genome shotgun (WGS) entry which is preliminary data.</text>
</comment>
<feature type="signal peptide" evidence="1">
    <location>
        <begin position="1"/>
        <end position="20"/>
    </location>
</feature>
<name>A0A1D3CX25_9EIME</name>
<dbReference type="EMBL" id="JROU02001644">
    <property type="protein sequence ID" value="OEH75754.1"/>
    <property type="molecule type" value="Genomic_DNA"/>
</dbReference>
<feature type="chain" id="PRO_5008913976" evidence="1">
    <location>
        <begin position="21"/>
        <end position="119"/>
    </location>
</feature>
<reference evidence="2 3" key="1">
    <citation type="journal article" date="2016" name="BMC Genomics">
        <title>Comparative genomics reveals Cyclospora cayetanensis possesses coccidia-like metabolism and invasion components but unique surface antigens.</title>
        <authorList>
            <person name="Liu S."/>
            <person name="Wang L."/>
            <person name="Zheng H."/>
            <person name="Xu Z."/>
            <person name="Roellig D.M."/>
            <person name="Li N."/>
            <person name="Frace M.A."/>
            <person name="Tang K."/>
            <person name="Arrowood M.J."/>
            <person name="Moss D.M."/>
            <person name="Zhang L."/>
            <person name="Feng Y."/>
            <person name="Xiao L."/>
        </authorList>
    </citation>
    <scope>NUCLEOTIDE SEQUENCE [LARGE SCALE GENOMIC DNA]</scope>
    <source>
        <strain evidence="2 3">CHN_HEN01</strain>
    </source>
</reference>
<evidence type="ECO:0000313" key="2">
    <source>
        <dbReference type="EMBL" id="OEH75754.1"/>
    </source>
</evidence>
<keyword evidence="3" id="KW-1185">Reference proteome</keyword>
<gene>
    <name evidence="2" type="ORF">cyc_03537</name>
</gene>
<proteinExistence type="predicted"/>
<evidence type="ECO:0000313" key="3">
    <source>
        <dbReference type="Proteomes" id="UP000095192"/>
    </source>
</evidence>
<evidence type="ECO:0000256" key="1">
    <source>
        <dbReference type="SAM" id="SignalP"/>
    </source>
</evidence>
<protein>
    <submittedName>
        <fullName evidence="2">Uncharacterized protein</fullName>
    </submittedName>
</protein>
<dbReference type="VEuPathDB" id="ToxoDB:cyc_03537"/>
<organism evidence="2 3">
    <name type="scientific">Cyclospora cayetanensis</name>
    <dbReference type="NCBI Taxonomy" id="88456"/>
    <lineage>
        <taxon>Eukaryota</taxon>
        <taxon>Sar</taxon>
        <taxon>Alveolata</taxon>
        <taxon>Apicomplexa</taxon>
        <taxon>Conoidasida</taxon>
        <taxon>Coccidia</taxon>
        <taxon>Eucoccidiorida</taxon>
        <taxon>Eimeriorina</taxon>
        <taxon>Eimeriidae</taxon>
        <taxon>Cyclospora</taxon>
    </lineage>
</organism>